<evidence type="ECO:0000256" key="1">
    <source>
        <dbReference type="SAM" id="MobiDB-lite"/>
    </source>
</evidence>
<evidence type="ECO:0000313" key="4">
    <source>
        <dbReference type="Proteomes" id="UP000481360"/>
    </source>
</evidence>
<feature type="compositionally biased region" description="Gly residues" evidence="1">
    <location>
        <begin position="452"/>
        <end position="491"/>
    </location>
</feature>
<feature type="compositionally biased region" description="Pro residues" evidence="1">
    <location>
        <begin position="356"/>
        <end position="366"/>
    </location>
</feature>
<keyword evidence="4" id="KW-1185">Reference proteome</keyword>
<dbReference type="RefSeq" id="WP_166045295.1">
    <property type="nucleotide sequence ID" value="NZ_JAAMPJ010000002.1"/>
</dbReference>
<feature type="compositionally biased region" description="Gly residues" evidence="1">
    <location>
        <begin position="321"/>
        <end position="338"/>
    </location>
</feature>
<reference evidence="3 4" key="1">
    <citation type="submission" date="2020-03" db="EMBL/GenBank/DDBJ databases">
        <title>Isolation and identification of active actinomycetes.</title>
        <authorList>
            <person name="Sun X."/>
        </authorList>
    </citation>
    <scope>NUCLEOTIDE SEQUENCE [LARGE SCALE GENOMIC DNA]</scope>
    <source>
        <strain evidence="3 4">NEAU-D13</strain>
    </source>
</reference>
<feature type="compositionally biased region" description="Gly residues" evidence="1">
    <location>
        <begin position="367"/>
        <end position="390"/>
    </location>
</feature>
<organism evidence="3 4">
    <name type="scientific">Lentzea alba</name>
    <dbReference type="NCBI Taxonomy" id="2714351"/>
    <lineage>
        <taxon>Bacteria</taxon>
        <taxon>Bacillati</taxon>
        <taxon>Actinomycetota</taxon>
        <taxon>Actinomycetes</taxon>
        <taxon>Pseudonocardiales</taxon>
        <taxon>Pseudonocardiaceae</taxon>
        <taxon>Lentzea</taxon>
    </lineage>
</organism>
<protein>
    <recommendedName>
        <fullName evidence="2">Outer membrane channel protein CpnT-like N-terminal domain-containing protein</fullName>
    </recommendedName>
</protein>
<dbReference type="InterPro" id="IPR038332">
    <property type="entry name" value="PPE_sf"/>
</dbReference>
<comment type="caution">
    <text evidence="3">The sequence shown here is derived from an EMBL/GenBank/DDBJ whole genome shotgun (WGS) entry which is preliminary data.</text>
</comment>
<evidence type="ECO:0000259" key="2">
    <source>
        <dbReference type="Pfam" id="PF25547"/>
    </source>
</evidence>
<dbReference type="Pfam" id="PF25547">
    <property type="entry name" value="WXG100_2"/>
    <property type="match status" value="1"/>
</dbReference>
<feature type="domain" description="Outer membrane channel protein CpnT-like N-terminal" evidence="2">
    <location>
        <begin position="82"/>
        <end position="206"/>
    </location>
</feature>
<feature type="region of interest" description="Disordered" evidence="1">
    <location>
        <begin position="529"/>
        <end position="579"/>
    </location>
</feature>
<dbReference type="InterPro" id="IPR057746">
    <property type="entry name" value="CpnT-like_N"/>
</dbReference>
<evidence type="ECO:0000313" key="3">
    <source>
        <dbReference type="EMBL" id="NGY59257.1"/>
    </source>
</evidence>
<dbReference type="EMBL" id="JAAMPJ010000002">
    <property type="protein sequence ID" value="NGY59257.1"/>
    <property type="molecule type" value="Genomic_DNA"/>
</dbReference>
<feature type="region of interest" description="Disordered" evidence="1">
    <location>
        <begin position="279"/>
        <end position="491"/>
    </location>
</feature>
<accession>A0A7C9VW06</accession>
<gene>
    <name evidence="3" type="ORF">G7043_10015</name>
</gene>
<sequence length="579" mass="55869">MNAPASQAKGTDPQQLISSISNTYSAIERGDWVNAGLGIANSAMGIVGMASNPLSGFLSAGFSWAIQHVDFLREPFDVLLGSPESIAKMSESFKSAGKQVHDIAREYEKICVTQTREWEGRAADGYRAAAKKHAGGLETLAKSVEGIAGAVKGAGELVGTVRKMIMDLISQAVSDMVMKIIQWLAASFLTFGAAIAGAIADIVTTAVNYAKKLADFLQKLVGSVQKLMNLIKSVSQIAKVAEQVIDAISSMAQKGGGGGAGGITRQTQGGFDGIRADQQDRASAGAGGTYTSGAGGVPGSSGLGQSGAGPQVNPFQPVAGGAQGGYPDGWSAGGGAGGQVRPFPPLPGQPGSYPGSRPPGTLPPGHPGGGAGGGAGGVGGPGAPGTGTGQGRWVPGHWEPADNTSASGGNVSKPPSFGTTPSAPNTDWYRPAITPVDRPTFTPVDHGTTTAAGGGGGGGGGGGIPKGMGGGGGGGMPPGFGGGPAGGGGAGGTAATQFGGAAGVMAAGGGGGAAAAGGVPHGPGGGGSGGAAGGMMGGAPMGAGAGGQQGGNGEHKRKVRIEGEALVDPPKAAKPVIGE</sequence>
<dbReference type="Proteomes" id="UP000481360">
    <property type="component" value="Unassembled WGS sequence"/>
</dbReference>
<proteinExistence type="predicted"/>
<dbReference type="Gene3D" id="1.20.1260.20">
    <property type="entry name" value="PPE superfamily"/>
    <property type="match status" value="1"/>
</dbReference>
<name>A0A7C9VW06_9PSEU</name>
<dbReference type="AlphaFoldDB" id="A0A7C9VW06"/>
<feature type="compositionally biased region" description="Gly residues" evidence="1">
    <location>
        <begin position="285"/>
        <end position="307"/>
    </location>
</feature>
<feature type="compositionally biased region" description="Gly residues" evidence="1">
    <location>
        <begin position="529"/>
        <end position="552"/>
    </location>
</feature>